<feature type="region of interest" description="Disordered" evidence="2">
    <location>
        <begin position="219"/>
        <end position="260"/>
    </location>
</feature>
<comment type="caution">
    <text evidence="3">The sequence shown here is derived from an EMBL/GenBank/DDBJ whole genome shotgun (WGS) entry which is preliminary data.</text>
</comment>
<organism evidence="3 4">
    <name type="scientific">Candidatus Uhrbacteria bacterium GW2011_GWC2_41_11</name>
    <dbReference type="NCBI Taxonomy" id="1618985"/>
    <lineage>
        <taxon>Bacteria</taxon>
        <taxon>Candidatus Uhriibacteriota</taxon>
    </lineage>
</organism>
<feature type="compositionally biased region" description="Polar residues" evidence="2">
    <location>
        <begin position="219"/>
        <end position="232"/>
    </location>
</feature>
<sequence length="276" mass="30199">MFHATAPRHETTNFVALVSDLEGFLFNGILGRSLTKRQYPAIDSELIAARRAFRNDPTGLEAFNNARFSAGEDELEIYQVSSDIVLAWYAEYQAEQAHKAAELAEIEAAKQLAAETARIEAEKLEAEQKAAEAKVEQERQAKMRRNALLQAGAVCTCGNCHTQMVVRYGRLPSVGFMRQELGREPTVADLTKFVRFAGHAGSRGYPFEDILDEVLSSENQATPAAPKSTVQAKQPAAAQSMFRKSTTTPPAKAEKPRSVSGFGSLGSLFPTVAKIF</sequence>
<gene>
    <name evidence="3" type="ORF">UU35_C0003G0051</name>
</gene>
<reference evidence="3 4" key="1">
    <citation type="journal article" date="2015" name="Nature">
        <title>rRNA introns, odd ribosomes, and small enigmatic genomes across a large radiation of phyla.</title>
        <authorList>
            <person name="Brown C.T."/>
            <person name="Hug L.A."/>
            <person name="Thomas B.C."/>
            <person name="Sharon I."/>
            <person name="Castelle C.J."/>
            <person name="Singh A."/>
            <person name="Wilkins M.J."/>
            <person name="Williams K.H."/>
            <person name="Banfield J.F."/>
        </authorList>
    </citation>
    <scope>NUCLEOTIDE SEQUENCE [LARGE SCALE GENOMIC DNA]</scope>
</reference>
<keyword evidence="1" id="KW-0175">Coiled coil</keyword>
<evidence type="ECO:0000313" key="4">
    <source>
        <dbReference type="Proteomes" id="UP000034616"/>
    </source>
</evidence>
<dbReference type="AlphaFoldDB" id="A0A0G0UER3"/>
<feature type="coiled-coil region" evidence="1">
    <location>
        <begin position="107"/>
        <end position="141"/>
    </location>
</feature>
<evidence type="ECO:0000256" key="1">
    <source>
        <dbReference type="SAM" id="Coils"/>
    </source>
</evidence>
<name>A0A0G0UER3_9BACT</name>
<evidence type="ECO:0000313" key="3">
    <source>
        <dbReference type="EMBL" id="KKR87424.1"/>
    </source>
</evidence>
<dbReference type="EMBL" id="LCAH01000003">
    <property type="protein sequence ID" value="KKR87424.1"/>
    <property type="molecule type" value="Genomic_DNA"/>
</dbReference>
<dbReference type="Proteomes" id="UP000034616">
    <property type="component" value="Unassembled WGS sequence"/>
</dbReference>
<proteinExistence type="predicted"/>
<protein>
    <submittedName>
        <fullName evidence="3">Uncharacterized protein</fullName>
    </submittedName>
</protein>
<accession>A0A0G0UER3</accession>
<evidence type="ECO:0000256" key="2">
    <source>
        <dbReference type="SAM" id="MobiDB-lite"/>
    </source>
</evidence>